<evidence type="ECO:0000313" key="2">
    <source>
        <dbReference type="Proteomes" id="UP000002402"/>
    </source>
</evidence>
<dbReference type="AlphaFoldDB" id="Q1CXS9"/>
<dbReference type="GeneID" id="78824277"/>
<dbReference type="STRING" id="246197.MXAN_6677"/>
<dbReference type="KEGG" id="mxa:MXAN_6677"/>
<keyword evidence="2" id="KW-1185">Reference proteome</keyword>
<evidence type="ECO:0008006" key="3">
    <source>
        <dbReference type="Google" id="ProtNLM"/>
    </source>
</evidence>
<organism evidence="1 2">
    <name type="scientific">Myxococcus xanthus (strain DK1622)</name>
    <dbReference type="NCBI Taxonomy" id="246197"/>
    <lineage>
        <taxon>Bacteria</taxon>
        <taxon>Pseudomonadati</taxon>
        <taxon>Myxococcota</taxon>
        <taxon>Myxococcia</taxon>
        <taxon>Myxococcales</taxon>
        <taxon>Cystobacterineae</taxon>
        <taxon>Myxococcaceae</taxon>
        <taxon>Myxococcus</taxon>
    </lineage>
</organism>
<dbReference type="HOGENOM" id="CLU_3218993_0_0_7"/>
<accession>Q1CXS9</accession>
<dbReference type="EnsemblBacteria" id="ABF92495">
    <property type="protein sequence ID" value="ABF92495"/>
    <property type="gene ID" value="MXAN_6677"/>
</dbReference>
<name>Q1CXS9_MYXXD</name>
<dbReference type="EMBL" id="CP000113">
    <property type="protein sequence ID" value="ABF92495.1"/>
    <property type="molecule type" value="Genomic_DNA"/>
</dbReference>
<dbReference type="Proteomes" id="UP000002402">
    <property type="component" value="Chromosome"/>
</dbReference>
<proteinExistence type="predicted"/>
<gene>
    <name evidence="1" type="ordered locus">MXAN_6677</name>
</gene>
<dbReference type="RefSeq" id="WP_011556602.1">
    <property type="nucleotide sequence ID" value="NC_008095.1"/>
</dbReference>
<protein>
    <recommendedName>
        <fullName evidence="3">Transposase</fullName>
    </recommendedName>
</protein>
<evidence type="ECO:0000313" key="1">
    <source>
        <dbReference type="EMBL" id="ABF92495.1"/>
    </source>
</evidence>
<sequence length="44" mass="4775">MEVAVAPQLSTKLLEVVLASGARLRFSMDTDVNYVARLVIALGR</sequence>
<reference evidence="1 2" key="1">
    <citation type="journal article" date="2006" name="Proc. Natl. Acad. Sci. U.S.A.">
        <title>Evolution of sensory complexity recorded in a myxobacterial genome.</title>
        <authorList>
            <person name="Goldman B.S."/>
            <person name="Nierman W.C."/>
            <person name="Kaiser D."/>
            <person name="Slater S.C."/>
            <person name="Durkin A.S."/>
            <person name="Eisen J.A."/>
            <person name="Ronning C.M."/>
            <person name="Barbazuk W.B."/>
            <person name="Blanchard M."/>
            <person name="Field C."/>
            <person name="Halling C."/>
            <person name="Hinkle G."/>
            <person name="Iartchuk O."/>
            <person name="Kim H.S."/>
            <person name="Mackenzie C."/>
            <person name="Madupu R."/>
            <person name="Miller N."/>
            <person name="Shvartsbeyn A."/>
            <person name="Sullivan S.A."/>
            <person name="Vaudin M."/>
            <person name="Wiegand R."/>
            <person name="Kaplan H.B."/>
        </authorList>
    </citation>
    <scope>NUCLEOTIDE SEQUENCE [LARGE SCALE GENOMIC DNA]</scope>
    <source>
        <strain evidence="2">DK1622</strain>
    </source>
</reference>